<dbReference type="GO" id="GO:0004016">
    <property type="term" value="F:adenylate cyclase activity"/>
    <property type="evidence" value="ECO:0007669"/>
    <property type="project" value="UniProtKB-EC"/>
</dbReference>
<reference evidence="4" key="1">
    <citation type="submission" date="2017-03" db="EMBL/GenBank/DDBJ databases">
        <authorList>
            <person name="Rodrigo-Torres L."/>
            <person name="Arahal R.D."/>
            <person name="Lucena T."/>
        </authorList>
    </citation>
    <scope>NUCLEOTIDE SEQUENCE [LARGE SCALE GENOMIC DNA]</scope>
    <source>
        <strain evidence="4">CECT 8411</strain>
    </source>
</reference>
<dbReference type="PROSITE" id="PS50125">
    <property type="entry name" value="GUANYLATE_CYCLASE_2"/>
    <property type="match status" value="1"/>
</dbReference>
<dbReference type="PANTHER" id="PTHR43081:SF1">
    <property type="entry name" value="ADENYLATE CYCLASE, TERMINAL-DIFFERENTIATION SPECIFIC"/>
    <property type="match status" value="1"/>
</dbReference>
<protein>
    <submittedName>
        <fullName evidence="3">Adenylate cyclase 1</fullName>
        <ecNumber evidence="3">4.6.1.1</ecNumber>
    </submittedName>
</protein>
<dbReference type="Proteomes" id="UP000193778">
    <property type="component" value="Unassembled WGS sequence"/>
</dbReference>
<feature type="transmembrane region" description="Helical" evidence="1">
    <location>
        <begin position="127"/>
        <end position="146"/>
    </location>
</feature>
<dbReference type="InterPro" id="IPR001054">
    <property type="entry name" value="A/G_cyclase"/>
</dbReference>
<keyword evidence="4" id="KW-1185">Reference proteome</keyword>
<keyword evidence="1" id="KW-1133">Transmembrane helix</keyword>
<dbReference type="GO" id="GO:0035556">
    <property type="term" value="P:intracellular signal transduction"/>
    <property type="evidence" value="ECO:0007669"/>
    <property type="project" value="InterPro"/>
</dbReference>
<dbReference type="PANTHER" id="PTHR43081">
    <property type="entry name" value="ADENYLATE CYCLASE, TERMINAL-DIFFERENTIATION SPECIFIC-RELATED"/>
    <property type="match status" value="1"/>
</dbReference>
<keyword evidence="1" id="KW-0472">Membrane</keyword>
<evidence type="ECO:0000259" key="2">
    <source>
        <dbReference type="PROSITE" id="PS50125"/>
    </source>
</evidence>
<dbReference type="SMART" id="SM00044">
    <property type="entry name" value="CYCc"/>
    <property type="match status" value="1"/>
</dbReference>
<keyword evidence="3" id="KW-0456">Lyase</keyword>
<dbReference type="EMBL" id="FWFP01000009">
    <property type="protein sequence ID" value="SLN63453.1"/>
    <property type="molecule type" value="Genomic_DNA"/>
</dbReference>
<accession>A0A1X6ZW05</accession>
<dbReference type="AlphaFoldDB" id="A0A1X6ZW05"/>
<dbReference type="CDD" id="cd07302">
    <property type="entry name" value="CHD"/>
    <property type="match status" value="1"/>
</dbReference>
<feature type="transmembrane region" description="Helical" evidence="1">
    <location>
        <begin position="38"/>
        <end position="58"/>
    </location>
</feature>
<dbReference type="Pfam" id="PF00211">
    <property type="entry name" value="Guanylate_cyc"/>
    <property type="match status" value="1"/>
</dbReference>
<dbReference type="InterPro" id="IPR050697">
    <property type="entry name" value="Adenylyl/Guanylyl_Cyclase_3/4"/>
</dbReference>
<dbReference type="Gene3D" id="3.30.70.1230">
    <property type="entry name" value="Nucleotide cyclase"/>
    <property type="match status" value="1"/>
</dbReference>
<keyword evidence="1" id="KW-0812">Transmembrane</keyword>
<dbReference type="RefSeq" id="WP_085823635.1">
    <property type="nucleotide sequence ID" value="NZ_FWFP01000009.1"/>
</dbReference>
<name>A0A1X6ZW05_9RHOB</name>
<dbReference type="GO" id="GO:0009190">
    <property type="term" value="P:cyclic nucleotide biosynthetic process"/>
    <property type="evidence" value="ECO:0007669"/>
    <property type="project" value="InterPro"/>
</dbReference>
<feature type="domain" description="Guanylate cyclase" evidence="2">
    <location>
        <begin position="273"/>
        <end position="405"/>
    </location>
</feature>
<gene>
    <name evidence="3" type="primary">cyaA_5</name>
    <name evidence="3" type="ORF">RUM8411_03144</name>
</gene>
<feature type="transmembrane region" description="Helical" evidence="1">
    <location>
        <begin position="201"/>
        <end position="225"/>
    </location>
</feature>
<evidence type="ECO:0000256" key="1">
    <source>
        <dbReference type="SAM" id="Phobius"/>
    </source>
</evidence>
<evidence type="ECO:0000313" key="4">
    <source>
        <dbReference type="Proteomes" id="UP000193778"/>
    </source>
</evidence>
<proteinExistence type="predicted"/>
<dbReference type="EC" id="4.6.1.1" evidence="3"/>
<dbReference type="OrthoDB" id="341967at2"/>
<feature type="transmembrane region" description="Helical" evidence="1">
    <location>
        <begin position="64"/>
        <end position="87"/>
    </location>
</feature>
<dbReference type="SUPFAM" id="SSF55073">
    <property type="entry name" value="Nucleotide cyclase"/>
    <property type="match status" value="1"/>
</dbReference>
<evidence type="ECO:0000313" key="3">
    <source>
        <dbReference type="EMBL" id="SLN63453.1"/>
    </source>
</evidence>
<dbReference type="InterPro" id="IPR029787">
    <property type="entry name" value="Nucleotide_cyclase"/>
</dbReference>
<organism evidence="3 4">
    <name type="scientific">Ruegeria meonggei</name>
    <dbReference type="NCBI Taxonomy" id="1446476"/>
    <lineage>
        <taxon>Bacteria</taxon>
        <taxon>Pseudomonadati</taxon>
        <taxon>Pseudomonadota</taxon>
        <taxon>Alphaproteobacteria</taxon>
        <taxon>Rhodobacterales</taxon>
        <taxon>Roseobacteraceae</taxon>
        <taxon>Ruegeria</taxon>
    </lineage>
</organism>
<feature type="transmembrane region" description="Helical" evidence="1">
    <location>
        <begin position="153"/>
        <end position="173"/>
    </location>
</feature>
<sequence>MARLLKSETVDHSVEERLDDRLARRSEDSFDEAERNGLMLAAKVRTFALCIVLVWVAVDTQSRGIGFLYDVSQVAVFAVLGIMQFYFAKYSAHARVLNYAFVAVDCALLALISSIQNPFTEHDMPPAILMNGSQFTYFYLFLMQAAFSFRPSLVLWCGLCIVAARTGMLVWFVNQPGTFTNLDLTERTIEDLLLARSDPNFIFLGFWVQEILVCLLVAAGLAALVRRSRWLVESRIRSERSRTNLARYFSPNVVDRLASSEDNLGEAREQEVAVMFVDIIGFTTMCENDTPGEVVSFLRRYHDRLGKAVFENGGTLDKYLGDGLMATFGTPEPGGQDARDALQCAFDMLDSLDDWNRERKAAGLPQVRIGIGIHYGPVVSGDIGNQRRLEYSVIGDTVNVASRLEQLTRTLECSLVVSASVIQAIHPTDDSGNSLVERLEPAGEHALRGRRGKIGVWAYPPKTSRRVADLIR</sequence>